<feature type="compositionally biased region" description="Gly residues" evidence="1">
    <location>
        <begin position="45"/>
        <end position="55"/>
    </location>
</feature>
<feature type="region of interest" description="Disordered" evidence="1">
    <location>
        <begin position="25"/>
        <end position="55"/>
    </location>
</feature>
<proteinExistence type="predicted"/>
<comment type="caution">
    <text evidence="2">The sequence shown here is derived from an EMBL/GenBank/DDBJ whole genome shotgun (WGS) entry which is preliminary data.</text>
</comment>
<dbReference type="EMBL" id="BOOQ01000024">
    <property type="protein sequence ID" value="GII47345.1"/>
    <property type="molecule type" value="Genomic_DNA"/>
</dbReference>
<evidence type="ECO:0000256" key="1">
    <source>
        <dbReference type="SAM" id="MobiDB-lite"/>
    </source>
</evidence>
<feature type="compositionally biased region" description="Low complexity" evidence="1">
    <location>
        <begin position="25"/>
        <end position="35"/>
    </location>
</feature>
<reference evidence="2" key="1">
    <citation type="submission" date="2021-01" db="EMBL/GenBank/DDBJ databases">
        <title>Whole genome shotgun sequence of Planotetraspora silvatica NBRC 100141.</title>
        <authorList>
            <person name="Komaki H."/>
            <person name="Tamura T."/>
        </authorList>
    </citation>
    <scope>NUCLEOTIDE SEQUENCE</scope>
    <source>
        <strain evidence="2">NBRC 100141</strain>
    </source>
</reference>
<organism evidence="2 3">
    <name type="scientific">Planotetraspora silvatica</name>
    <dbReference type="NCBI Taxonomy" id="234614"/>
    <lineage>
        <taxon>Bacteria</taxon>
        <taxon>Bacillati</taxon>
        <taxon>Actinomycetota</taxon>
        <taxon>Actinomycetes</taxon>
        <taxon>Streptosporangiales</taxon>
        <taxon>Streptosporangiaceae</taxon>
        <taxon>Planotetraspora</taxon>
    </lineage>
</organism>
<dbReference type="Proteomes" id="UP000644610">
    <property type="component" value="Unassembled WGS sequence"/>
</dbReference>
<gene>
    <name evidence="2" type="ORF">Psi02_37690</name>
</gene>
<dbReference type="AlphaFoldDB" id="A0A8J3XNK9"/>
<evidence type="ECO:0000313" key="2">
    <source>
        <dbReference type="EMBL" id="GII47345.1"/>
    </source>
</evidence>
<keyword evidence="3" id="KW-1185">Reference proteome</keyword>
<protein>
    <submittedName>
        <fullName evidence="2">Uncharacterized protein</fullName>
    </submittedName>
</protein>
<evidence type="ECO:0000313" key="3">
    <source>
        <dbReference type="Proteomes" id="UP000644610"/>
    </source>
</evidence>
<sequence>MAAMVCGHAVSPAVVMTVGDTAAGDTAAGDTAVTGRARVTPSPGSGYGRPTGGLV</sequence>
<name>A0A8J3XNK9_9ACTN</name>
<accession>A0A8J3XNK9</accession>